<evidence type="ECO:0000313" key="10">
    <source>
        <dbReference type="Proteomes" id="UP000037460"/>
    </source>
</evidence>
<evidence type="ECO:0000256" key="4">
    <source>
        <dbReference type="ARBA" id="ARBA00022448"/>
    </source>
</evidence>
<evidence type="ECO:0000256" key="7">
    <source>
        <dbReference type="ARBA" id="ARBA00023034"/>
    </source>
</evidence>
<evidence type="ECO:0000313" key="9">
    <source>
        <dbReference type="EMBL" id="KOO32201.1"/>
    </source>
</evidence>
<evidence type="ECO:0000256" key="8">
    <source>
        <dbReference type="PIRNR" id="PIRNR018293"/>
    </source>
</evidence>
<keyword evidence="5" id="KW-0256">Endoplasmic reticulum</keyword>
<comment type="similarity">
    <text evidence="3 8">Belongs to the TRAPP small subunits family. BET3 subfamily.</text>
</comment>
<dbReference type="FunFam" id="3.30.1380.20:FF:000001">
    <property type="entry name" value="Trafficking protein particle complex subunit BET3"/>
    <property type="match status" value="1"/>
</dbReference>
<dbReference type="AlphaFoldDB" id="A0A0M0JZX8"/>
<name>A0A0M0JZX8_9EUKA</name>
<dbReference type="OrthoDB" id="10262857at2759"/>
<gene>
    <name evidence="9" type="ORF">Ctob_003227</name>
</gene>
<keyword evidence="4 8" id="KW-0813">Transport</keyword>
<proteinExistence type="inferred from homology"/>
<dbReference type="InterPro" id="IPR024096">
    <property type="entry name" value="NO_sig/Golgi_transp_ligand-bd"/>
</dbReference>
<dbReference type="CDD" id="cd14942">
    <property type="entry name" value="TRAPPC3_bet3"/>
    <property type="match status" value="1"/>
</dbReference>
<dbReference type="GO" id="GO:0016236">
    <property type="term" value="P:macroautophagy"/>
    <property type="evidence" value="ECO:0007669"/>
    <property type="project" value="UniProtKB-ARBA"/>
</dbReference>
<sequence length="178" mass="19898">MRRVGEAAFSKVEKINSELFSLTYGAIVTQLLKDYEEVDATNTQLEKMGYNIGVRLIDEFLAKAQVGNCGNFGETAEVIAKVGFKMFLGITAEVVGVSEKEFSLQLPENPLAEFVELPEQYGSLAYNNMLCGVLRGALEMVQMRVECSLTKDALWGDEVTEIRVVLKEMMEEEYVDDD</sequence>
<dbReference type="SUPFAM" id="SSF111126">
    <property type="entry name" value="Ligand-binding domain in the NO signalling and Golgi transport"/>
    <property type="match status" value="1"/>
</dbReference>
<keyword evidence="10" id="KW-1185">Reference proteome</keyword>
<keyword evidence="7 8" id="KW-0333">Golgi apparatus</keyword>
<protein>
    <recommendedName>
        <fullName evidence="8">Trafficking protein particle complex subunit</fullName>
    </recommendedName>
</protein>
<comment type="function">
    <text evidence="8">May play a role in vesicular transport from endoplasmic reticulum to Golgi.</text>
</comment>
<dbReference type="GO" id="GO:0005794">
    <property type="term" value="C:Golgi apparatus"/>
    <property type="evidence" value="ECO:0007669"/>
    <property type="project" value="UniProtKB-SubCell"/>
</dbReference>
<organism evidence="9 10">
    <name type="scientific">Chrysochromulina tobinii</name>
    <dbReference type="NCBI Taxonomy" id="1460289"/>
    <lineage>
        <taxon>Eukaryota</taxon>
        <taxon>Haptista</taxon>
        <taxon>Haptophyta</taxon>
        <taxon>Prymnesiophyceae</taxon>
        <taxon>Prymnesiales</taxon>
        <taxon>Chrysochromulinaceae</taxon>
        <taxon>Chrysochromulina</taxon>
    </lineage>
</organism>
<evidence type="ECO:0000256" key="1">
    <source>
        <dbReference type="ARBA" id="ARBA00004222"/>
    </source>
</evidence>
<dbReference type="InterPro" id="IPR007194">
    <property type="entry name" value="TRAPP_component"/>
</dbReference>
<evidence type="ECO:0000256" key="6">
    <source>
        <dbReference type="ARBA" id="ARBA00022892"/>
    </source>
</evidence>
<evidence type="ECO:0000256" key="5">
    <source>
        <dbReference type="ARBA" id="ARBA00022824"/>
    </source>
</evidence>
<reference evidence="10" key="1">
    <citation type="journal article" date="2015" name="PLoS Genet.">
        <title>Genome Sequence and Transcriptome Analyses of Chrysochromulina tobin: Metabolic Tools for Enhanced Algal Fitness in the Prominent Order Prymnesiales (Haptophyceae).</title>
        <authorList>
            <person name="Hovde B.T."/>
            <person name="Deodato C.R."/>
            <person name="Hunsperger H.M."/>
            <person name="Ryken S.A."/>
            <person name="Yost W."/>
            <person name="Jha R.K."/>
            <person name="Patterson J."/>
            <person name="Monnat R.J. Jr."/>
            <person name="Barlow S.B."/>
            <person name="Starkenburg S.R."/>
            <person name="Cattolico R.A."/>
        </authorList>
    </citation>
    <scope>NUCLEOTIDE SEQUENCE</scope>
    <source>
        <strain evidence="10">CCMP291</strain>
    </source>
</reference>
<comment type="subunit">
    <text evidence="8">Homodimer.</text>
</comment>
<evidence type="ECO:0000256" key="3">
    <source>
        <dbReference type="ARBA" id="ARBA00006218"/>
    </source>
</evidence>
<dbReference type="PANTHER" id="PTHR13048">
    <property type="entry name" value="TRAFFICKING PROTEIN PARTICLE COMPLEX SUBUNIT 3"/>
    <property type="match status" value="1"/>
</dbReference>
<dbReference type="EMBL" id="JWZX01001827">
    <property type="protein sequence ID" value="KOO32201.1"/>
    <property type="molecule type" value="Genomic_DNA"/>
</dbReference>
<dbReference type="Proteomes" id="UP000037460">
    <property type="component" value="Unassembled WGS sequence"/>
</dbReference>
<dbReference type="GO" id="GO:0030008">
    <property type="term" value="C:TRAPP complex"/>
    <property type="evidence" value="ECO:0007669"/>
    <property type="project" value="InterPro"/>
</dbReference>
<dbReference type="Gene3D" id="3.30.1380.20">
    <property type="entry name" value="Trafficking protein particle complex subunit 3"/>
    <property type="match status" value="1"/>
</dbReference>
<dbReference type="Pfam" id="PF04051">
    <property type="entry name" value="TRAPP"/>
    <property type="match status" value="1"/>
</dbReference>
<evidence type="ECO:0000256" key="2">
    <source>
        <dbReference type="ARBA" id="ARBA00004240"/>
    </source>
</evidence>
<dbReference type="InterPro" id="IPR016721">
    <property type="entry name" value="Bet3"/>
</dbReference>
<dbReference type="PIRSF" id="PIRSF018293">
    <property type="entry name" value="TRAPP_I_complex_Bet3"/>
    <property type="match status" value="1"/>
</dbReference>
<dbReference type="GO" id="GO:0048193">
    <property type="term" value="P:Golgi vesicle transport"/>
    <property type="evidence" value="ECO:0007669"/>
    <property type="project" value="InterPro"/>
</dbReference>
<comment type="caution">
    <text evidence="9">The sequence shown here is derived from an EMBL/GenBank/DDBJ whole genome shotgun (WGS) entry which is preliminary data.</text>
</comment>
<dbReference type="GO" id="GO:0005783">
    <property type="term" value="C:endoplasmic reticulum"/>
    <property type="evidence" value="ECO:0007669"/>
    <property type="project" value="UniProtKB-SubCell"/>
</dbReference>
<comment type="subcellular location">
    <subcellularLocation>
        <location evidence="2">Endoplasmic reticulum</location>
    </subcellularLocation>
    <subcellularLocation>
        <location evidence="1 8">Golgi apparatus</location>
        <location evidence="1 8">cis-Golgi network</location>
    </subcellularLocation>
</comment>
<keyword evidence="6 8" id="KW-0931">ER-Golgi transport</keyword>
<accession>A0A0M0JZX8</accession>